<proteinExistence type="predicted"/>
<evidence type="ECO:0008006" key="3">
    <source>
        <dbReference type="Google" id="ProtNLM"/>
    </source>
</evidence>
<name>A0A1D8P8D3_9FLAO</name>
<gene>
    <name evidence="1" type="ORF">LPB138_09155</name>
</gene>
<organism evidence="1 2">
    <name type="scientific">Urechidicola croceus</name>
    <dbReference type="NCBI Taxonomy" id="1850246"/>
    <lineage>
        <taxon>Bacteria</taxon>
        <taxon>Pseudomonadati</taxon>
        <taxon>Bacteroidota</taxon>
        <taxon>Flavobacteriia</taxon>
        <taxon>Flavobacteriales</taxon>
        <taxon>Flavobacteriaceae</taxon>
        <taxon>Urechidicola</taxon>
    </lineage>
</organism>
<dbReference type="EMBL" id="CP017478">
    <property type="protein sequence ID" value="AOW20833.1"/>
    <property type="molecule type" value="Genomic_DNA"/>
</dbReference>
<dbReference type="Pfam" id="PF11138">
    <property type="entry name" value="DUF2911"/>
    <property type="match status" value="1"/>
</dbReference>
<dbReference type="STRING" id="1850246.LPB138_09155"/>
<reference evidence="1 2" key="1">
    <citation type="submission" date="2016-10" db="EMBL/GenBank/DDBJ databases">
        <title>Lutibacter sp. LPB0138, isolated from marine gastropod.</title>
        <authorList>
            <person name="Kim E."/>
            <person name="Yi H."/>
        </authorList>
    </citation>
    <scope>NUCLEOTIDE SEQUENCE [LARGE SCALE GENOMIC DNA]</scope>
    <source>
        <strain evidence="1 2">LPB0138</strain>
    </source>
</reference>
<sequence>MTPHTINQDSTVFTSSFIAEWSGEKASIETYSIIGNNVFGKAIHLYPEPHLRQFEFYYNQDGSIREMDIQFYDLNNTSVPLETKSGYLPKRIKMVSNDEVVDFRSVDNEGEKQWLHNVKRMDFFGGWIPILAQWQWMTNKLKSGKLESNLKFLNYVIGDYNLDLKEKSKNELIFRSDISAPITFYIDNHGVIDSINALGSPWNYKIYKADAINIENFTEEFAKKEVIGDPSPRENFQSKIGNTKISIGYGRPSKRGRVIFGELVPFSQVWRTGAGVPTILTTNSDLNFDGIIIPKGTYNLFTIPTENNWTLIFNTEEGAWGSAHNSDFDFAKIPMKVERISNLIEKFKIDVKASLNGGELIMLWDNTKAYTNFKIDGN</sequence>
<keyword evidence="2" id="KW-1185">Reference proteome</keyword>
<accession>A0A1D8P8D3</accession>
<evidence type="ECO:0000313" key="1">
    <source>
        <dbReference type="EMBL" id="AOW20833.1"/>
    </source>
</evidence>
<evidence type="ECO:0000313" key="2">
    <source>
        <dbReference type="Proteomes" id="UP000176050"/>
    </source>
</evidence>
<dbReference type="InterPro" id="IPR021314">
    <property type="entry name" value="DUF2911"/>
</dbReference>
<protein>
    <recommendedName>
        <fullName evidence="3">DUF2911 domain-containing protein</fullName>
    </recommendedName>
</protein>
<dbReference type="Proteomes" id="UP000176050">
    <property type="component" value="Chromosome"/>
</dbReference>
<dbReference type="RefSeq" id="WP_070236997.1">
    <property type="nucleotide sequence ID" value="NZ_CP017478.1"/>
</dbReference>
<dbReference type="AlphaFoldDB" id="A0A1D8P8D3"/>
<dbReference type="KEGG" id="lul:LPB138_09155"/>